<protein>
    <submittedName>
        <fullName evidence="2">Uncharacterized protein</fullName>
    </submittedName>
</protein>
<dbReference type="EMBL" id="JAIWYP010000004">
    <property type="protein sequence ID" value="KAH3830978.1"/>
    <property type="molecule type" value="Genomic_DNA"/>
</dbReference>
<keyword evidence="3" id="KW-1185">Reference proteome</keyword>
<dbReference type="Proteomes" id="UP000828390">
    <property type="component" value="Unassembled WGS sequence"/>
</dbReference>
<comment type="caution">
    <text evidence="2">The sequence shown here is derived from an EMBL/GenBank/DDBJ whole genome shotgun (WGS) entry which is preliminary data.</text>
</comment>
<feature type="compositionally biased region" description="Low complexity" evidence="1">
    <location>
        <begin position="48"/>
        <end position="67"/>
    </location>
</feature>
<proteinExistence type="predicted"/>
<reference evidence="2" key="1">
    <citation type="journal article" date="2019" name="bioRxiv">
        <title>The Genome of the Zebra Mussel, Dreissena polymorpha: A Resource for Invasive Species Research.</title>
        <authorList>
            <person name="McCartney M.A."/>
            <person name="Auch B."/>
            <person name="Kono T."/>
            <person name="Mallez S."/>
            <person name="Zhang Y."/>
            <person name="Obille A."/>
            <person name="Becker A."/>
            <person name="Abrahante J.E."/>
            <person name="Garbe J."/>
            <person name="Badalamenti J.P."/>
            <person name="Herman A."/>
            <person name="Mangelson H."/>
            <person name="Liachko I."/>
            <person name="Sullivan S."/>
            <person name="Sone E.D."/>
            <person name="Koren S."/>
            <person name="Silverstein K.A.T."/>
            <person name="Beckman K.B."/>
            <person name="Gohl D.M."/>
        </authorList>
    </citation>
    <scope>NUCLEOTIDE SEQUENCE</scope>
    <source>
        <strain evidence="2">Duluth1</strain>
        <tissue evidence="2">Whole animal</tissue>
    </source>
</reference>
<gene>
    <name evidence="2" type="ORF">DPMN_104237</name>
</gene>
<feature type="region of interest" description="Disordered" evidence="1">
    <location>
        <begin position="40"/>
        <end position="67"/>
    </location>
</feature>
<evidence type="ECO:0000313" key="3">
    <source>
        <dbReference type="Proteomes" id="UP000828390"/>
    </source>
</evidence>
<dbReference type="AlphaFoldDB" id="A0A9D4H9D9"/>
<organism evidence="2 3">
    <name type="scientific">Dreissena polymorpha</name>
    <name type="common">Zebra mussel</name>
    <name type="synonym">Mytilus polymorpha</name>
    <dbReference type="NCBI Taxonomy" id="45954"/>
    <lineage>
        <taxon>Eukaryota</taxon>
        <taxon>Metazoa</taxon>
        <taxon>Spiralia</taxon>
        <taxon>Lophotrochozoa</taxon>
        <taxon>Mollusca</taxon>
        <taxon>Bivalvia</taxon>
        <taxon>Autobranchia</taxon>
        <taxon>Heteroconchia</taxon>
        <taxon>Euheterodonta</taxon>
        <taxon>Imparidentia</taxon>
        <taxon>Neoheterodontei</taxon>
        <taxon>Myida</taxon>
        <taxon>Dreissenoidea</taxon>
        <taxon>Dreissenidae</taxon>
        <taxon>Dreissena</taxon>
    </lineage>
</organism>
<accession>A0A9D4H9D9</accession>
<sequence>MQTRQRFPSTKGGWQEAWRSPHIKPQLWCYSTRKGSLTVSGTRRRTLTRNSPLTTNTTTGTTSPGLK</sequence>
<reference evidence="2" key="2">
    <citation type="submission" date="2020-11" db="EMBL/GenBank/DDBJ databases">
        <authorList>
            <person name="McCartney M.A."/>
            <person name="Auch B."/>
            <person name="Kono T."/>
            <person name="Mallez S."/>
            <person name="Becker A."/>
            <person name="Gohl D.M."/>
            <person name="Silverstein K.A.T."/>
            <person name="Koren S."/>
            <person name="Bechman K.B."/>
            <person name="Herman A."/>
            <person name="Abrahante J.E."/>
            <person name="Garbe J."/>
        </authorList>
    </citation>
    <scope>NUCLEOTIDE SEQUENCE</scope>
    <source>
        <strain evidence="2">Duluth1</strain>
        <tissue evidence="2">Whole animal</tissue>
    </source>
</reference>
<evidence type="ECO:0000256" key="1">
    <source>
        <dbReference type="SAM" id="MobiDB-lite"/>
    </source>
</evidence>
<name>A0A9D4H9D9_DREPO</name>
<evidence type="ECO:0000313" key="2">
    <source>
        <dbReference type="EMBL" id="KAH3830978.1"/>
    </source>
</evidence>